<organism evidence="2 3">
    <name type="scientific">Dorcoceras hygrometricum</name>
    <dbReference type="NCBI Taxonomy" id="472368"/>
    <lineage>
        <taxon>Eukaryota</taxon>
        <taxon>Viridiplantae</taxon>
        <taxon>Streptophyta</taxon>
        <taxon>Embryophyta</taxon>
        <taxon>Tracheophyta</taxon>
        <taxon>Spermatophyta</taxon>
        <taxon>Magnoliopsida</taxon>
        <taxon>eudicotyledons</taxon>
        <taxon>Gunneridae</taxon>
        <taxon>Pentapetalae</taxon>
        <taxon>asterids</taxon>
        <taxon>lamiids</taxon>
        <taxon>Lamiales</taxon>
        <taxon>Gesneriaceae</taxon>
        <taxon>Didymocarpoideae</taxon>
        <taxon>Trichosporeae</taxon>
        <taxon>Loxocarpinae</taxon>
        <taxon>Dorcoceras</taxon>
    </lineage>
</organism>
<feature type="compositionally biased region" description="Polar residues" evidence="1">
    <location>
        <begin position="260"/>
        <end position="273"/>
    </location>
</feature>
<dbReference type="AlphaFoldDB" id="A0A2Z7BWJ0"/>
<dbReference type="Proteomes" id="UP000250235">
    <property type="component" value="Unassembled WGS sequence"/>
</dbReference>
<sequence>MPPRRRGRGRGQFEESAGYNEDRRSAPSRTRSRHDEEEEVDDLPKPVERMDVVIARFQRMNPQVFNGDESSEDADSWLRNITGLFDLVQYDNELRLSLVTLQLRKGAVRNRAHNRLGQLHDQLDNLKTKQARKTTKPQRDMGLNPSTESNYKTTVNSKNKMQMLCMRPGTTTGGYNQGRETKKLNAQLNGICNNSGHGEESNATSNVQNGGRKRRKFTGEAHGEQYSRVRDKGRQSGENIAKYGNLIIQSKTKSHNIYISFSPADSSKNNSTDKTSRQNKETNQQALLLTQSAFAKQINS</sequence>
<evidence type="ECO:0000313" key="2">
    <source>
        <dbReference type="EMBL" id="KZV38941.1"/>
    </source>
</evidence>
<feature type="region of interest" description="Disordered" evidence="1">
    <location>
        <begin position="193"/>
        <end position="237"/>
    </location>
</feature>
<evidence type="ECO:0000256" key="1">
    <source>
        <dbReference type="SAM" id="MobiDB-lite"/>
    </source>
</evidence>
<dbReference type="OrthoDB" id="1306017at2759"/>
<proteinExistence type="predicted"/>
<keyword evidence="3" id="KW-1185">Reference proteome</keyword>
<feature type="region of interest" description="Disordered" evidence="1">
    <location>
        <begin position="1"/>
        <end position="46"/>
    </location>
</feature>
<feature type="compositionally biased region" description="Basic and acidic residues" evidence="1">
    <location>
        <begin position="217"/>
        <end position="235"/>
    </location>
</feature>
<gene>
    <name evidence="2" type="ORF">F511_17017</name>
</gene>
<feature type="region of interest" description="Disordered" evidence="1">
    <location>
        <begin position="260"/>
        <end position="284"/>
    </location>
</feature>
<dbReference type="EMBL" id="KV001423">
    <property type="protein sequence ID" value="KZV38941.1"/>
    <property type="molecule type" value="Genomic_DNA"/>
</dbReference>
<feature type="compositionally biased region" description="Polar residues" evidence="1">
    <location>
        <begin position="193"/>
        <end position="209"/>
    </location>
</feature>
<feature type="region of interest" description="Disordered" evidence="1">
    <location>
        <begin position="129"/>
        <end position="152"/>
    </location>
</feature>
<protein>
    <submittedName>
        <fullName evidence="2">Uncharacterized protein</fullName>
    </submittedName>
</protein>
<name>A0A2Z7BWJ0_9LAMI</name>
<evidence type="ECO:0000313" key="3">
    <source>
        <dbReference type="Proteomes" id="UP000250235"/>
    </source>
</evidence>
<reference evidence="2 3" key="1">
    <citation type="journal article" date="2015" name="Proc. Natl. Acad. Sci. U.S.A.">
        <title>The resurrection genome of Boea hygrometrica: A blueprint for survival of dehydration.</title>
        <authorList>
            <person name="Xiao L."/>
            <person name="Yang G."/>
            <person name="Zhang L."/>
            <person name="Yang X."/>
            <person name="Zhao S."/>
            <person name="Ji Z."/>
            <person name="Zhou Q."/>
            <person name="Hu M."/>
            <person name="Wang Y."/>
            <person name="Chen M."/>
            <person name="Xu Y."/>
            <person name="Jin H."/>
            <person name="Xiao X."/>
            <person name="Hu G."/>
            <person name="Bao F."/>
            <person name="Hu Y."/>
            <person name="Wan P."/>
            <person name="Li L."/>
            <person name="Deng X."/>
            <person name="Kuang T."/>
            <person name="Xiang C."/>
            <person name="Zhu J.K."/>
            <person name="Oliver M.J."/>
            <person name="He Y."/>
        </authorList>
    </citation>
    <scope>NUCLEOTIDE SEQUENCE [LARGE SCALE GENOMIC DNA]</scope>
    <source>
        <strain evidence="3">cv. XS01</strain>
    </source>
</reference>
<accession>A0A2Z7BWJ0</accession>